<feature type="chain" id="PRO_5023103111" evidence="3">
    <location>
        <begin position="37"/>
        <end position="374"/>
    </location>
</feature>
<keyword evidence="2" id="KW-1133">Transmembrane helix</keyword>
<dbReference type="Proteomes" id="UP000321046">
    <property type="component" value="Unassembled WGS sequence"/>
</dbReference>
<accession>A0A5C6X2F5</accession>
<gene>
    <name evidence="4" type="ORF">FRC96_17490</name>
</gene>
<feature type="signal peptide" evidence="3">
    <location>
        <begin position="1"/>
        <end position="36"/>
    </location>
</feature>
<keyword evidence="2" id="KW-0812">Transmembrane</keyword>
<dbReference type="AlphaFoldDB" id="A0A5C6X2F5"/>
<feature type="transmembrane region" description="Helical" evidence="2">
    <location>
        <begin position="289"/>
        <end position="312"/>
    </location>
</feature>
<protein>
    <submittedName>
        <fullName evidence="4">Uncharacterized protein</fullName>
    </submittedName>
</protein>
<keyword evidence="3" id="KW-0732">Signal</keyword>
<evidence type="ECO:0000313" key="4">
    <source>
        <dbReference type="EMBL" id="TXD32487.1"/>
    </source>
</evidence>
<sequence length="374" mass="40792">MAGTSLYRRNARAWPTIFWSVIAAAMLLWSPTPANAEDPATPHAEPTSRQSAPTPEGAPEALAPDFETYLDWQASAEIEIGLRLFEQGDDYRAITSIKRYRLLSGTPASDHLASLLIGEVYRRNAISELAMQHFFDASRSAPNAEARLQSYVLGLQELCLNLGAIATCYETLVGLQARAAEDAPALEELLRYQTLFVESLLRSPGVTEARAERFEDPALAGAARELVARHAAFDDLSLKQPWLAATLSAIVPGAGQLYNGRPVDALLALGFTGLFGAASVYAYQGLESIPLTVAAGLVALGFYSGNIANALVDARRINATRYQRYYDELQADLWARQRFQVEDNAVIFSFGFDWPALTPEPTSPPSEPPIPDML</sequence>
<dbReference type="EMBL" id="VOSL01000128">
    <property type="protein sequence ID" value="TXD32487.1"/>
    <property type="molecule type" value="Genomic_DNA"/>
</dbReference>
<feature type="region of interest" description="Disordered" evidence="1">
    <location>
        <begin position="35"/>
        <end position="60"/>
    </location>
</feature>
<organism evidence="4 5">
    <name type="scientific">Lujinxingia vulgaris</name>
    <dbReference type="NCBI Taxonomy" id="2600176"/>
    <lineage>
        <taxon>Bacteria</taxon>
        <taxon>Deltaproteobacteria</taxon>
        <taxon>Bradymonadales</taxon>
        <taxon>Lujinxingiaceae</taxon>
        <taxon>Lujinxingia</taxon>
    </lineage>
</organism>
<dbReference type="OrthoDB" id="5491410at2"/>
<evidence type="ECO:0000256" key="3">
    <source>
        <dbReference type="SAM" id="SignalP"/>
    </source>
</evidence>
<evidence type="ECO:0000313" key="5">
    <source>
        <dbReference type="Proteomes" id="UP000321046"/>
    </source>
</evidence>
<evidence type="ECO:0000256" key="2">
    <source>
        <dbReference type="SAM" id="Phobius"/>
    </source>
</evidence>
<feature type="transmembrane region" description="Helical" evidence="2">
    <location>
        <begin position="265"/>
        <end position="283"/>
    </location>
</feature>
<keyword evidence="2" id="KW-0472">Membrane</keyword>
<name>A0A5C6X2F5_9DELT</name>
<comment type="caution">
    <text evidence="4">The sequence shown here is derived from an EMBL/GenBank/DDBJ whole genome shotgun (WGS) entry which is preliminary data.</text>
</comment>
<reference evidence="4 5" key="1">
    <citation type="submission" date="2019-08" db="EMBL/GenBank/DDBJ databases">
        <title>Bradymonadales sp. TMQ2.</title>
        <authorList>
            <person name="Liang Q."/>
        </authorList>
    </citation>
    <scope>NUCLEOTIDE SEQUENCE [LARGE SCALE GENOMIC DNA]</scope>
    <source>
        <strain evidence="4 5">TMQ2</strain>
    </source>
</reference>
<dbReference type="RefSeq" id="WP_146976354.1">
    <property type="nucleotide sequence ID" value="NZ_VOSL01000128.1"/>
</dbReference>
<evidence type="ECO:0000256" key="1">
    <source>
        <dbReference type="SAM" id="MobiDB-lite"/>
    </source>
</evidence>
<proteinExistence type="predicted"/>